<dbReference type="EMBL" id="BSYO01000004">
    <property type="protein sequence ID" value="GMH03290.1"/>
    <property type="molecule type" value="Genomic_DNA"/>
</dbReference>
<reference evidence="1" key="1">
    <citation type="submission" date="2023-05" db="EMBL/GenBank/DDBJ databases">
        <title>Nepenthes gracilis genome sequencing.</title>
        <authorList>
            <person name="Fukushima K."/>
        </authorList>
    </citation>
    <scope>NUCLEOTIDE SEQUENCE</scope>
    <source>
        <strain evidence="1">SING2019-196</strain>
    </source>
</reference>
<evidence type="ECO:0000313" key="2">
    <source>
        <dbReference type="Proteomes" id="UP001279734"/>
    </source>
</evidence>
<keyword evidence="2" id="KW-1185">Reference proteome</keyword>
<name>A0AAD3S2N6_NEPGR</name>
<comment type="caution">
    <text evidence="1">The sequence shown here is derived from an EMBL/GenBank/DDBJ whole genome shotgun (WGS) entry which is preliminary data.</text>
</comment>
<dbReference type="PANTHER" id="PTHR33168">
    <property type="entry name" value="STRESS INDUCED PROTEIN-RELATED"/>
    <property type="match status" value="1"/>
</dbReference>
<dbReference type="Proteomes" id="UP001279734">
    <property type="component" value="Unassembled WGS sequence"/>
</dbReference>
<proteinExistence type="predicted"/>
<protein>
    <submittedName>
        <fullName evidence="1">Uncharacterized protein</fullName>
    </submittedName>
</protein>
<dbReference type="AlphaFoldDB" id="A0AAD3S2N6"/>
<gene>
    <name evidence="1" type="ORF">Nepgr_005129</name>
</gene>
<accession>A0AAD3S2N6</accession>
<sequence>MDRRSLCCCSGRRAVQLGRPYDDFETVELTVGGSSVMPRWKVMWRRVLMKGKRRFSESPVQAGQAGYYYDPYSYAQNFDQGLAWDEPDCLSRSFSMRFADPSTAFLEKVVV</sequence>
<evidence type="ECO:0000313" key="1">
    <source>
        <dbReference type="EMBL" id="GMH03290.1"/>
    </source>
</evidence>
<organism evidence="1 2">
    <name type="scientific">Nepenthes gracilis</name>
    <name type="common">Slender pitcher plant</name>
    <dbReference type="NCBI Taxonomy" id="150966"/>
    <lineage>
        <taxon>Eukaryota</taxon>
        <taxon>Viridiplantae</taxon>
        <taxon>Streptophyta</taxon>
        <taxon>Embryophyta</taxon>
        <taxon>Tracheophyta</taxon>
        <taxon>Spermatophyta</taxon>
        <taxon>Magnoliopsida</taxon>
        <taxon>eudicotyledons</taxon>
        <taxon>Gunneridae</taxon>
        <taxon>Pentapetalae</taxon>
        <taxon>Caryophyllales</taxon>
        <taxon>Nepenthaceae</taxon>
        <taxon>Nepenthes</taxon>
    </lineage>
</organism>